<feature type="transmembrane region" description="Helical" evidence="1">
    <location>
        <begin position="67"/>
        <end position="88"/>
    </location>
</feature>
<gene>
    <name evidence="2" type="ORF">BCR33DRAFT_720616</name>
</gene>
<comment type="caution">
    <text evidence="2">The sequence shown here is derived from an EMBL/GenBank/DDBJ whole genome shotgun (WGS) entry which is preliminary data.</text>
</comment>
<evidence type="ECO:0000313" key="2">
    <source>
        <dbReference type="EMBL" id="ORY38582.1"/>
    </source>
</evidence>
<accession>A0A1Y2BUY7</accession>
<name>A0A1Y2BUY7_9FUNG</name>
<proteinExistence type="predicted"/>
<keyword evidence="1" id="KW-0472">Membrane</keyword>
<dbReference type="EMBL" id="MCGO01000043">
    <property type="protein sequence ID" value="ORY38582.1"/>
    <property type="molecule type" value="Genomic_DNA"/>
</dbReference>
<protein>
    <submittedName>
        <fullName evidence="2">Uncharacterized protein</fullName>
    </submittedName>
</protein>
<evidence type="ECO:0000313" key="3">
    <source>
        <dbReference type="Proteomes" id="UP000193642"/>
    </source>
</evidence>
<sequence length="140" mass="15097">MLGLSIGFGTAGFVGGAVFIKYTRAHIFSTYTPLSTQAILYLVSVPVCCGLVQGLAWSLGPQKRKGILKATVIATVSESLLNSVALVWAPNICFGGWKSGITKCCAWILWTVASAFVYALYLDHVYNKEREDNAASKKSK</sequence>
<keyword evidence="3" id="KW-1185">Reference proteome</keyword>
<keyword evidence="1" id="KW-0812">Transmembrane</keyword>
<dbReference type="Proteomes" id="UP000193642">
    <property type="component" value="Unassembled WGS sequence"/>
</dbReference>
<feature type="transmembrane region" description="Helical" evidence="1">
    <location>
        <begin position="100"/>
        <end position="121"/>
    </location>
</feature>
<dbReference type="AlphaFoldDB" id="A0A1Y2BUY7"/>
<feature type="transmembrane region" description="Helical" evidence="1">
    <location>
        <begin position="38"/>
        <end position="60"/>
    </location>
</feature>
<organism evidence="2 3">
    <name type="scientific">Rhizoclosmatium globosum</name>
    <dbReference type="NCBI Taxonomy" id="329046"/>
    <lineage>
        <taxon>Eukaryota</taxon>
        <taxon>Fungi</taxon>
        <taxon>Fungi incertae sedis</taxon>
        <taxon>Chytridiomycota</taxon>
        <taxon>Chytridiomycota incertae sedis</taxon>
        <taxon>Chytridiomycetes</taxon>
        <taxon>Chytridiales</taxon>
        <taxon>Chytriomycetaceae</taxon>
        <taxon>Rhizoclosmatium</taxon>
    </lineage>
</organism>
<dbReference type="OrthoDB" id="2117795at2759"/>
<reference evidence="2 3" key="1">
    <citation type="submission" date="2016-07" db="EMBL/GenBank/DDBJ databases">
        <title>Pervasive Adenine N6-methylation of Active Genes in Fungi.</title>
        <authorList>
            <consortium name="DOE Joint Genome Institute"/>
            <person name="Mondo S.J."/>
            <person name="Dannebaum R.O."/>
            <person name="Kuo R.C."/>
            <person name="Labutti K."/>
            <person name="Haridas S."/>
            <person name="Kuo A."/>
            <person name="Salamov A."/>
            <person name="Ahrendt S.R."/>
            <person name="Lipzen A."/>
            <person name="Sullivan W."/>
            <person name="Andreopoulos W.B."/>
            <person name="Clum A."/>
            <person name="Lindquist E."/>
            <person name="Daum C."/>
            <person name="Ramamoorthy G.K."/>
            <person name="Gryganskyi A."/>
            <person name="Culley D."/>
            <person name="Magnuson J.K."/>
            <person name="James T.Y."/>
            <person name="O'Malley M.A."/>
            <person name="Stajich J.E."/>
            <person name="Spatafora J.W."/>
            <person name="Visel A."/>
            <person name="Grigoriev I.V."/>
        </authorList>
    </citation>
    <scope>NUCLEOTIDE SEQUENCE [LARGE SCALE GENOMIC DNA]</scope>
    <source>
        <strain evidence="2 3">JEL800</strain>
    </source>
</reference>
<evidence type="ECO:0000256" key="1">
    <source>
        <dbReference type="SAM" id="Phobius"/>
    </source>
</evidence>
<keyword evidence="1" id="KW-1133">Transmembrane helix</keyword>